<gene>
    <name evidence="9" type="primary">rbsC_74</name>
    <name evidence="9" type="ORF">SDC9_197181</name>
</gene>
<reference evidence="9" key="1">
    <citation type="submission" date="2019-08" db="EMBL/GenBank/DDBJ databases">
        <authorList>
            <person name="Kucharzyk K."/>
            <person name="Murdoch R.W."/>
            <person name="Higgins S."/>
            <person name="Loffler F."/>
        </authorList>
    </citation>
    <scope>NUCLEOTIDE SEQUENCE</scope>
</reference>
<dbReference type="EMBL" id="VSSQ01112911">
    <property type="protein sequence ID" value="MPN49560.1"/>
    <property type="molecule type" value="Genomic_DNA"/>
</dbReference>
<dbReference type="AlphaFoldDB" id="A0A645IEK4"/>
<keyword evidence="3" id="KW-1003">Cell membrane</keyword>
<evidence type="ECO:0000256" key="2">
    <source>
        <dbReference type="ARBA" id="ARBA00022448"/>
    </source>
</evidence>
<evidence type="ECO:0000256" key="6">
    <source>
        <dbReference type="ARBA" id="ARBA00022989"/>
    </source>
</evidence>
<dbReference type="Pfam" id="PF02653">
    <property type="entry name" value="BPD_transp_2"/>
    <property type="match status" value="1"/>
</dbReference>
<evidence type="ECO:0000256" key="1">
    <source>
        <dbReference type="ARBA" id="ARBA00004651"/>
    </source>
</evidence>
<evidence type="ECO:0000256" key="5">
    <source>
        <dbReference type="ARBA" id="ARBA00022692"/>
    </source>
</evidence>
<protein>
    <submittedName>
        <fullName evidence="9">Ribose import permease protein RbsC</fullName>
    </submittedName>
</protein>
<feature type="transmembrane region" description="Helical" evidence="8">
    <location>
        <begin position="129"/>
        <end position="148"/>
    </location>
</feature>
<dbReference type="InterPro" id="IPR001851">
    <property type="entry name" value="ABC_transp_permease"/>
</dbReference>
<comment type="caution">
    <text evidence="9">The sequence shown here is derived from an EMBL/GenBank/DDBJ whole genome shotgun (WGS) entry which is preliminary data.</text>
</comment>
<feature type="transmembrane region" description="Helical" evidence="8">
    <location>
        <begin position="46"/>
        <end position="63"/>
    </location>
</feature>
<dbReference type="PANTHER" id="PTHR32196">
    <property type="entry name" value="ABC TRANSPORTER PERMEASE PROTEIN YPHD-RELATED-RELATED"/>
    <property type="match status" value="1"/>
</dbReference>
<keyword evidence="4" id="KW-0997">Cell inner membrane</keyword>
<evidence type="ECO:0000313" key="9">
    <source>
        <dbReference type="EMBL" id="MPN49560.1"/>
    </source>
</evidence>
<name>A0A645IEK4_9ZZZZ</name>
<evidence type="ECO:0000256" key="4">
    <source>
        <dbReference type="ARBA" id="ARBA00022519"/>
    </source>
</evidence>
<accession>A0A645IEK4</accession>
<evidence type="ECO:0000256" key="7">
    <source>
        <dbReference type="ARBA" id="ARBA00023136"/>
    </source>
</evidence>
<evidence type="ECO:0000256" key="3">
    <source>
        <dbReference type="ARBA" id="ARBA00022475"/>
    </source>
</evidence>
<comment type="subcellular location">
    <subcellularLocation>
        <location evidence="1">Cell membrane</location>
        <topology evidence="1">Multi-pass membrane protein</topology>
    </subcellularLocation>
</comment>
<proteinExistence type="predicted"/>
<dbReference type="GO" id="GO:0005886">
    <property type="term" value="C:plasma membrane"/>
    <property type="evidence" value="ECO:0007669"/>
    <property type="project" value="UniProtKB-SubCell"/>
</dbReference>
<keyword evidence="5 8" id="KW-0812">Transmembrane</keyword>
<organism evidence="9">
    <name type="scientific">bioreactor metagenome</name>
    <dbReference type="NCBI Taxonomy" id="1076179"/>
    <lineage>
        <taxon>unclassified sequences</taxon>
        <taxon>metagenomes</taxon>
        <taxon>ecological metagenomes</taxon>
    </lineage>
</organism>
<dbReference type="GO" id="GO:0022857">
    <property type="term" value="F:transmembrane transporter activity"/>
    <property type="evidence" value="ECO:0007669"/>
    <property type="project" value="InterPro"/>
</dbReference>
<keyword evidence="6 8" id="KW-1133">Transmembrane helix</keyword>
<feature type="transmembrane region" description="Helical" evidence="8">
    <location>
        <begin position="83"/>
        <end position="109"/>
    </location>
</feature>
<evidence type="ECO:0000256" key="8">
    <source>
        <dbReference type="SAM" id="Phobius"/>
    </source>
</evidence>
<keyword evidence="7 8" id="KW-0472">Membrane</keyword>
<dbReference type="PANTHER" id="PTHR32196:SF21">
    <property type="entry name" value="ABC TRANSPORTER PERMEASE PROTEIN YPHD-RELATED"/>
    <property type="match status" value="1"/>
</dbReference>
<keyword evidence="2" id="KW-0813">Transport</keyword>
<sequence length="160" mass="16996">MIIFILAILAVAILMMKTPLGRGIYAVGENPLAAQYSGLDNSKILMRTYAITGLLAGLAALITMARVDSIKVGYGNSYQLQSILVVILGGVSTIGGTGNIMGVVFSVLILRVISAGFNIIGFSNYMRNVIWGALLIIVAIVISSGFKFTKKPKRIGLKSE</sequence>